<sequence>MSQYYSKRNCIGFKNLDVNGFNLEIVIIDVITPLQLCEGRDIRLKLYWIKGVSVLEEVKKSFSHDEIRSAIFSVDSFKALGPHGLHLIFFQANWPMIDSSIYYIVRSYYYEPNRINSTLLIFIPKCDAPTSLHQFHPINLCNMIHKIITRL</sequence>
<proteinExistence type="predicted"/>
<dbReference type="OrthoDB" id="1430812at2759"/>
<name>A0A371FZ75_MUCPR</name>
<organism evidence="1 2">
    <name type="scientific">Mucuna pruriens</name>
    <name type="common">Velvet bean</name>
    <name type="synonym">Dolichos pruriens</name>
    <dbReference type="NCBI Taxonomy" id="157652"/>
    <lineage>
        <taxon>Eukaryota</taxon>
        <taxon>Viridiplantae</taxon>
        <taxon>Streptophyta</taxon>
        <taxon>Embryophyta</taxon>
        <taxon>Tracheophyta</taxon>
        <taxon>Spermatophyta</taxon>
        <taxon>Magnoliopsida</taxon>
        <taxon>eudicotyledons</taxon>
        <taxon>Gunneridae</taxon>
        <taxon>Pentapetalae</taxon>
        <taxon>rosids</taxon>
        <taxon>fabids</taxon>
        <taxon>Fabales</taxon>
        <taxon>Fabaceae</taxon>
        <taxon>Papilionoideae</taxon>
        <taxon>50 kb inversion clade</taxon>
        <taxon>NPAAA clade</taxon>
        <taxon>indigoferoid/millettioid clade</taxon>
        <taxon>Phaseoleae</taxon>
        <taxon>Mucuna</taxon>
    </lineage>
</organism>
<evidence type="ECO:0008006" key="3">
    <source>
        <dbReference type="Google" id="ProtNLM"/>
    </source>
</evidence>
<accession>A0A371FZ75</accession>
<feature type="non-terminal residue" evidence="1">
    <location>
        <position position="1"/>
    </location>
</feature>
<gene>
    <name evidence="1" type="ORF">CR513_35448</name>
</gene>
<dbReference type="Proteomes" id="UP000257109">
    <property type="component" value="Unassembled WGS sequence"/>
</dbReference>
<protein>
    <recommendedName>
        <fullName evidence="3">Reverse transcriptase domain-containing protein</fullName>
    </recommendedName>
</protein>
<evidence type="ECO:0000313" key="2">
    <source>
        <dbReference type="Proteomes" id="UP000257109"/>
    </source>
</evidence>
<evidence type="ECO:0000313" key="1">
    <source>
        <dbReference type="EMBL" id="RDX83614.1"/>
    </source>
</evidence>
<comment type="caution">
    <text evidence="1">The sequence shown here is derived from an EMBL/GenBank/DDBJ whole genome shotgun (WGS) entry which is preliminary data.</text>
</comment>
<dbReference type="EMBL" id="QJKJ01007298">
    <property type="protein sequence ID" value="RDX83614.1"/>
    <property type="molecule type" value="Genomic_DNA"/>
</dbReference>
<dbReference type="AlphaFoldDB" id="A0A371FZ75"/>
<dbReference type="STRING" id="157652.A0A371FZ75"/>
<reference evidence="1" key="1">
    <citation type="submission" date="2018-05" db="EMBL/GenBank/DDBJ databases">
        <title>Draft genome of Mucuna pruriens seed.</title>
        <authorList>
            <person name="Nnadi N.E."/>
            <person name="Vos R."/>
            <person name="Hasami M.H."/>
            <person name="Devisetty U.K."/>
            <person name="Aguiy J.C."/>
        </authorList>
    </citation>
    <scope>NUCLEOTIDE SEQUENCE [LARGE SCALE GENOMIC DNA]</scope>
    <source>
        <strain evidence="1">JCA_2017</strain>
    </source>
</reference>
<keyword evidence="2" id="KW-1185">Reference proteome</keyword>